<feature type="transmembrane region" description="Helical" evidence="13">
    <location>
        <begin position="69"/>
        <end position="96"/>
    </location>
</feature>
<evidence type="ECO:0000256" key="2">
    <source>
        <dbReference type="ARBA" id="ARBA00007193"/>
    </source>
</evidence>
<keyword evidence="6 13" id="KW-1133">Transmembrane helix</keyword>
<reference evidence="14" key="1">
    <citation type="journal article" date="2023" name="G3 (Bethesda)">
        <title>Whole genome assemblies of Zophobas morio and Tenebrio molitor.</title>
        <authorList>
            <person name="Kaur S."/>
            <person name="Stinson S.A."/>
            <person name="diCenzo G.C."/>
        </authorList>
    </citation>
    <scope>NUCLEOTIDE SEQUENCE</scope>
    <source>
        <strain evidence="14">QUZm001</strain>
    </source>
</reference>
<dbReference type="AlphaFoldDB" id="A0AA38IIM6"/>
<keyword evidence="10 12" id="KW-0739">Sodium transport</keyword>
<dbReference type="GO" id="GO:0005886">
    <property type="term" value="C:plasma membrane"/>
    <property type="evidence" value="ECO:0007669"/>
    <property type="project" value="TreeGrafter"/>
</dbReference>
<evidence type="ECO:0000313" key="15">
    <source>
        <dbReference type="Proteomes" id="UP001168821"/>
    </source>
</evidence>
<evidence type="ECO:0000256" key="12">
    <source>
        <dbReference type="RuleBase" id="RU000679"/>
    </source>
</evidence>
<name>A0AA38IIM6_9CUCU</name>
<evidence type="ECO:0000256" key="13">
    <source>
        <dbReference type="SAM" id="Phobius"/>
    </source>
</evidence>
<evidence type="ECO:0000256" key="5">
    <source>
        <dbReference type="ARBA" id="ARBA00022692"/>
    </source>
</evidence>
<dbReference type="PANTHER" id="PTHR11690:SF288">
    <property type="entry name" value="AMILORIDE-SENSITIVE NA+ CHANNEL-RELATED"/>
    <property type="match status" value="1"/>
</dbReference>
<evidence type="ECO:0000313" key="14">
    <source>
        <dbReference type="EMBL" id="KAJ3654284.1"/>
    </source>
</evidence>
<proteinExistence type="inferred from homology"/>
<evidence type="ECO:0000256" key="4">
    <source>
        <dbReference type="ARBA" id="ARBA00022461"/>
    </source>
</evidence>
<sequence length="125" mass="14511">MVSSKKNRKVFGKCNCLPLCTSITYNAETHQAKEPDNPFRDKPSDVEIKFKDEELQVMERQELFSNADFVASCGSLLGLFTGFSVISLAEIIYFAAVRWVYDFWCFGKRWYRRNKQSTESNKAKE</sequence>
<comment type="similarity">
    <text evidence="2 12">Belongs to the amiloride-sensitive sodium channel (TC 1.A.6) family.</text>
</comment>
<keyword evidence="7" id="KW-0915">Sodium</keyword>
<comment type="subcellular location">
    <subcellularLocation>
        <location evidence="1">Membrane</location>
        <topology evidence="1">Multi-pass membrane protein</topology>
    </subcellularLocation>
</comment>
<keyword evidence="3 12" id="KW-0813">Transport</keyword>
<keyword evidence="5 12" id="KW-0812">Transmembrane</keyword>
<keyword evidence="11 12" id="KW-0407">Ion channel</keyword>
<dbReference type="Gene3D" id="1.10.287.770">
    <property type="entry name" value="YojJ-like"/>
    <property type="match status" value="1"/>
</dbReference>
<keyword evidence="8 12" id="KW-0406">Ion transport</keyword>
<keyword evidence="15" id="KW-1185">Reference proteome</keyword>
<dbReference type="Proteomes" id="UP001168821">
    <property type="component" value="Unassembled WGS sequence"/>
</dbReference>
<evidence type="ECO:0000256" key="8">
    <source>
        <dbReference type="ARBA" id="ARBA00023065"/>
    </source>
</evidence>
<dbReference type="EMBL" id="JALNTZ010000004">
    <property type="protein sequence ID" value="KAJ3654284.1"/>
    <property type="molecule type" value="Genomic_DNA"/>
</dbReference>
<evidence type="ECO:0000256" key="9">
    <source>
        <dbReference type="ARBA" id="ARBA00023136"/>
    </source>
</evidence>
<evidence type="ECO:0000256" key="1">
    <source>
        <dbReference type="ARBA" id="ARBA00004141"/>
    </source>
</evidence>
<organism evidence="14 15">
    <name type="scientific">Zophobas morio</name>
    <dbReference type="NCBI Taxonomy" id="2755281"/>
    <lineage>
        <taxon>Eukaryota</taxon>
        <taxon>Metazoa</taxon>
        <taxon>Ecdysozoa</taxon>
        <taxon>Arthropoda</taxon>
        <taxon>Hexapoda</taxon>
        <taxon>Insecta</taxon>
        <taxon>Pterygota</taxon>
        <taxon>Neoptera</taxon>
        <taxon>Endopterygota</taxon>
        <taxon>Coleoptera</taxon>
        <taxon>Polyphaga</taxon>
        <taxon>Cucujiformia</taxon>
        <taxon>Tenebrionidae</taxon>
        <taxon>Zophobas</taxon>
    </lineage>
</organism>
<evidence type="ECO:0000256" key="3">
    <source>
        <dbReference type="ARBA" id="ARBA00022448"/>
    </source>
</evidence>
<dbReference type="InterPro" id="IPR001873">
    <property type="entry name" value="ENaC"/>
</dbReference>
<accession>A0AA38IIM6</accession>
<gene>
    <name evidence="14" type="ORF">Zmor_013480</name>
</gene>
<evidence type="ECO:0000256" key="6">
    <source>
        <dbReference type="ARBA" id="ARBA00022989"/>
    </source>
</evidence>
<evidence type="ECO:0000256" key="11">
    <source>
        <dbReference type="ARBA" id="ARBA00023303"/>
    </source>
</evidence>
<dbReference type="GO" id="GO:0015280">
    <property type="term" value="F:ligand-gated sodium channel activity"/>
    <property type="evidence" value="ECO:0007669"/>
    <property type="project" value="TreeGrafter"/>
</dbReference>
<evidence type="ECO:0000256" key="7">
    <source>
        <dbReference type="ARBA" id="ARBA00023053"/>
    </source>
</evidence>
<comment type="caution">
    <text evidence="14">The sequence shown here is derived from an EMBL/GenBank/DDBJ whole genome shotgun (WGS) entry which is preliminary data.</text>
</comment>
<protein>
    <submittedName>
        <fullName evidence="14">Uncharacterized protein</fullName>
    </submittedName>
</protein>
<keyword evidence="4 12" id="KW-0894">Sodium channel</keyword>
<dbReference type="Pfam" id="PF00858">
    <property type="entry name" value="ASC"/>
    <property type="match status" value="1"/>
</dbReference>
<keyword evidence="9 13" id="KW-0472">Membrane</keyword>
<dbReference type="PANTHER" id="PTHR11690">
    <property type="entry name" value="AMILORIDE-SENSITIVE SODIUM CHANNEL-RELATED"/>
    <property type="match status" value="1"/>
</dbReference>
<evidence type="ECO:0000256" key="10">
    <source>
        <dbReference type="ARBA" id="ARBA00023201"/>
    </source>
</evidence>